<protein>
    <submittedName>
        <fullName evidence="1">Uncharacterized protein</fullName>
    </submittedName>
</protein>
<keyword evidence="2" id="KW-1185">Reference proteome</keyword>
<sequence>MPLSLVPAKVLPKVLITKNALFFSCGLPSRKHLPSRLPMPSGGERGHSMLQFVVTCVMWQKRVFSPSLIIFLRPASLLSVCLSECLCLGRPNMLGSREADWDVSKIVIGVKMSVAMCIVALRRRAGREKRGRELPSAASYASLARETTEDEILSFFPSPSTLSHRSHCCEDTGGGKGLRVRRIV</sequence>
<organism evidence="1 2">
    <name type="scientific">Nannochloropsis gaditana</name>
    <dbReference type="NCBI Taxonomy" id="72520"/>
    <lineage>
        <taxon>Eukaryota</taxon>
        <taxon>Sar</taxon>
        <taxon>Stramenopiles</taxon>
        <taxon>Ochrophyta</taxon>
        <taxon>Eustigmatophyceae</taxon>
        <taxon>Eustigmatales</taxon>
        <taxon>Monodopsidaceae</taxon>
        <taxon>Nannochloropsis</taxon>
    </lineage>
</organism>
<dbReference type="AlphaFoldDB" id="W7TA25"/>
<gene>
    <name evidence="1" type="ORF">Naga_101385g1</name>
</gene>
<name>W7TA25_9STRA</name>
<comment type="caution">
    <text evidence="1">The sequence shown here is derived from an EMBL/GenBank/DDBJ whole genome shotgun (WGS) entry which is preliminary data.</text>
</comment>
<proteinExistence type="predicted"/>
<accession>W7TA25</accession>
<evidence type="ECO:0000313" key="1">
    <source>
        <dbReference type="EMBL" id="EWM20373.1"/>
    </source>
</evidence>
<reference evidence="1 2" key="1">
    <citation type="journal article" date="2014" name="Mol. Plant">
        <title>Chromosome Scale Genome Assembly and Transcriptome Profiling of Nannochloropsis gaditana in Nitrogen Depletion.</title>
        <authorList>
            <person name="Corteggiani Carpinelli E."/>
            <person name="Telatin A."/>
            <person name="Vitulo N."/>
            <person name="Forcato C."/>
            <person name="D'Angelo M."/>
            <person name="Schiavon R."/>
            <person name="Vezzi A."/>
            <person name="Giacometti G.M."/>
            <person name="Morosinotto T."/>
            <person name="Valle G."/>
        </authorList>
    </citation>
    <scope>NUCLEOTIDE SEQUENCE [LARGE SCALE GENOMIC DNA]</scope>
    <source>
        <strain evidence="1 2">B-31</strain>
    </source>
</reference>
<dbReference type="Proteomes" id="UP000019335">
    <property type="component" value="Unassembled WGS sequence"/>
</dbReference>
<evidence type="ECO:0000313" key="2">
    <source>
        <dbReference type="Proteomes" id="UP000019335"/>
    </source>
</evidence>
<dbReference type="EMBL" id="AZIL01003141">
    <property type="protein sequence ID" value="EWM20373.1"/>
    <property type="molecule type" value="Genomic_DNA"/>
</dbReference>